<organism evidence="1 2">
    <name type="scientific">Lactobacillus phage Bacchae</name>
    <dbReference type="NCBI Taxonomy" id="2079429"/>
    <lineage>
        <taxon>Viruses</taxon>
        <taxon>Duplodnaviria</taxon>
        <taxon>Heunggongvirae</taxon>
        <taxon>Uroviricota</taxon>
        <taxon>Caudoviricetes</taxon>
        <taxon>Herelleviridae</taxon>
        <taxon>Harbinvirus</taxon>
        <taxon>Harbinvirus bacchae</taxon>
    </lineage>
</organism>
<dbReference type="Pfam" id="PF25691">
    <property type="entry name" value="BW3TFN"/>
    <property type="match status" value="1"/>
</dbReference>
<protein>
    <recommendedName>
        <fullName evidence="3">Baseplate protein</fullName>
    </recommendedName>
</protein>
<dbReference type="EMBL" id="MG765277">
    <property type="protein sequence ID" value="AUV59964.1"/>
    <property type="molecule type" value="Genomic_DNA"/>
</dbReference>
<reference evidence="1 2" key="1">
    <citation type="submission" date="2018-01" db="EMBL/GenBank/DDBJ databases">
        <title>Lactobacillus phages that infect wine-derived L. plantarum strains.</title>
        <authorList>
            <person name="Kyrkou I."/>
            <person name="Hestbjerg Hansen L."/>
        </authorList>
    </citation>
    <scope>NUCLEOTIDE SEQUENCE [LARGE SCALE GENOMIC DNA]</scope>
</reference>
<dbReference type="KEGG" id="vg:54988513"/>
<sequence length="174" mass="18983">MAIATETAHVSQAIAFSKRTDLWLELAKSSEWTDETEPDAESSSTTALTEPLVYAKVNQINLIYKKPSDDTSDDPSDVIIYGGQKWLPVGEADAYKNDAKFVLFTVSIDVGAVPTFSWRQSGIVDGVVLANGTTGVIATADKVTSVGNLYMYDNHVVNNYTDDMKLVISYVAEF</sequence>
<accession>A0A2K9VCS8</accession>
<dbReference type="InterPro" id="IPR058040">
    <property type="entry name" value="BW3TFN"/>
</dbReference>
<dbReference type="Proteomes" id="UP000241463">
    <property type="component" value="Segment"/>
</dbReference>
<keyword evidence="2" id="KW-1185">Reference proteome</keyword>
<proteinExistence type="predicted"/>
<evidence type="ECO:0000313" key="1">
    <source>
        <dbReference type="EMBL" id="AUV59964.1"/>
    </source>
</evidence>
<evidence type="ECO:0000313" key="2">
    <source>
        <dbReference type="Proteomes" id="UP000241463"/>
    </source>
</evidence>
<name>A0A2K9VCS8_9CAUD</name>
<dbReference type="GeneID" id="54988513"/>
<dbReference type="RefSeq" id="YP_009798068.1">
    <property type="nucleotide sequence ID" value="NC_047924.1"/>
</dbReference>
<evidence type="ECO:0008006" key="3">
    <source>
        <dbReference type="Google" id="ProtNLM"/>
    </source>
</evidence>